<accession>A0A8H9HLW1</accession>
<proteinExistence type="predicted"/>
<organism evidence="2 3">
    <name type="scientific">Kitasatospora aureofaciens</name>
    <name type="common">Streptomyces aureofaciens</name>
    <dbReference type="NCBI Taxonomy" id="1894"/>
    <lineage>
        <taxon>Bacteria</taxon>
        <taxon>Bacillati</taxon>
        <taxon>Actinomycetota</taxon>
        <taxon>Actinomycetes</taxon>
        <taxon>Kitasatosporales</taxon>
        <taxon>Streptomycetaceae</taxon>
        <taxon>Kitasatospora</taxon>
    </lineage>
</organism>
<feature type="region of interest" description="Disordered" evidence="1">
    <location>
        <begin position="51"/>
        <end position="106"/>
    </location>
</feature>
<evidence type="ECO:0000313" key="3">
    <source>
        <dbReference type="Proteomes" id="UP000610124"/>
    </source>
</evidence>
<dbReference type="AlphaFoldDB" id="A0A8H9HLW1"/>
<gene>
    <name evidence="2" type="ORF">GCM10010502_29060</name>
</gene>
<reference evidence="2" key="1">
    <citation type="journal article" date="2014" name="Int. J. Syst. Evol. Microbiol.">
        <title>Complete genome sequence of Corynebacterium casei LMG S-19264T (=DSM 44701T), isolated from a smear-ripened cheese.</title>
        <authorList>
            <consortium name="US DOE Joint Genome Institute (JGI-PGF)"/>
            <person name="Walter F."/>
            <person name="Albersmeier A."/>
            <person name="Kalinowski J."/>
            <person name="Ruckert C."/>
        </authorList>
    </citation>
    <scope>NUCLEOTIDE SEQUENCE</scope>
    <source>
        <strain evidence="2">JCM 4434</strain>
    </source>
</reference>
<dbReference type="EMBL" id="BMUB01000005">
    <property type="protein sequence ID" value="GGU75291.1"/>
    <property type="molecule type" value="Genomic_DNA"/>
</dbReference>
<reference evidence="2" key="2">
    <citation type="submission" date="2020-09" db="EMBL/GenBank/DDBJ databases">
        <authorList>
            <person name="Sun Q."/>
            <person name="Ohkuma M."/>
        </authorList>
    </citation>
    <scope>NUCLEOTIDE SEQUENCE</scope>
    <source>
        <strain evidence="2">JCM 4434</strain>
    </source>
</reference>
<name>A0A8H9HLW1_KITAU</name>
<feature type="region of interest" description="Disordered" evidence="1">
    <location>
        <begin position="138"/>
        <end position="158"/>
    </location>
</feature>
<comment type="caution">
    <text evidence="2">The sequence shown here is derived from an EMBL/GenBank/DDBJ whole genome shotgun (WGS) entry which is preliminary data.</text>
</comment>
<dbReference type="Proteomes" id="UP000610124">
    <property type="component" value="Unassembled WGS sequence"/>
</dbReference>
<evidence type="ECO:0000313" key="2">
    <source>
        <dbReference type="EMBL" id="GGU75291.1"/>
    </source>
</evidence>
<protein>
    <submittedName>
        <fullName evidence="2">Uncharacterized protein</fullName>
    </submittedName>
</protein>
<sequence>MVPEPTRDVLQHGGFAGLLRFALQRGVGHGMLLSGTGDLRVLGHVSARWQPARARGRPGHPAVRESPPTASRPHHGVRCNLQRDPGDEEGSRVPNCRNAEHGSSQPEVNTAWRLGYVQLCPDRPPRVTGLANDLRRHFHPYRGGRRPDKGLEARNGSA</sequence>
<evidence type="ECO:0000256" key="1">
    <source>
        <dbReference type="SAM" id="MobiDB-lite"/>
    </source>
</evidence>